<dbReference type="Pfam" id="PF01638">
    <property type="entry name" value="HxlR"/>
    <property type="match status" value="1"/>
</dbReference>
<dbReference type="InterPro" id="IPR036388">
    <property type="entry name" value="WH-like_DNA-bd_sf"/>
</dbReference>
<reference evidence="5" key="1">
    <citation type="submission" date="2021-01" db="EMBL/GenBank/DDBJ databases">
        <title>Whole genome shotgun sequence of Planotetraspora thailandica NBRC 104271.</title>
        <authorList>
            <person name="Komaki H."/>
            <person name="Tamura T."/>
        </authorList>
    </citation>
    <scope>NUCLEOTIDE SEQUENCE</scope>
    <source>
        <strain evidence="5">NBRC 104271</strain>
    </source>
</reference>
<dbReference type="AlphaFoldDB" id="A0A8J3XW65"/>
<dbReference type="GO" id="GO:0003677">
    <property type="term" value="F:DNA binding"/>
    <property type="evidence" value="ECO:0007669"/>
    <property type="project" value="UniProtKB-KW"/>
</dbReference>
<sequence>MDTEKRVGPPTYAKDCPSRTVLEVLANKWTPYVLGLLEKYQRPLRFTELRRNIEGITQKSLTQTLRSLERDGLISRTVYPTIPPRVDYALTELGVKAGRLTTAIADWSVDNALLVHAARRAFDGRSEATPPASFPPDR</sequence>
<accession>A0A8J3XW65</accession>
<dbReference type="Proteomes" id="UP000605992">
    <property type="component" value="Unassembled WGS sequence"/>
</dbReference>
<dbReference type="PANTHER" id="PTHR33204:SF39">
    <property type="entry name" value="TRANSCRIPTIONAL REGULATORY PROTEIN"/>
    <property type="match status" value="1"/>
</dbReference>
<evidence type="ECO:0000259" key="4">
    <source>
        <dbReference type="PROSITE" id="PS51118"/>
    </source>
</evidence>
<evidence type="ECO:0000256" key="2">
    <source>
        <dbReference type="ARBA" id="ARBA00023125"/>
    </source>
</evidence>
<dbReference type="SUPFAM" id="SSF46785">
    <property type="entry name" value="Winged helix' DNA-binding domain"/>
    <property type="match status" value="1"/>
</dbReference>
<evidence type="ECO:0000313" key="5">
    <source>
        <dbReference type="EMBL" id="GII54680.1"/>
    </source>
</evidence>
<protein>
    <recommendedName>
        <fullName evidence="4">HTH hxlR-type domain-containing protein</fullName>
    </recommendedName>
</protein>
<dbReference type="Gene3D" id="1.10.10.10">
    <property type="entry name" value="Winged helix-like DNA-binding domain superfamily/Winged helix DNA-binding domain"/>
    <property type="match status" value="1"/>
</dbReference>
<keyword evidence="3" id="KW-0804">Transcription</keyword>
<evidence type="ECO:0000256" key="3">
    <source>
        <dbReference type="ARBA" id="ARBA00023163"/>
    </source>
</evidence>
<evidence type="ECO:0000256" key="1">
    <source>
        <dbReference type="ARBA" id="ARBA00023015"/>
    </source>
</evidence>
<keyword evidence="2" id="KW-0238">DNA-binding</keyword>
<feature type="domain" description="HTH hxlR-type" evidence="4">
    <location>
        <begin position="16"/>
        <end position="116"/>
    </location>
</feature>
<evidence type="ECO:0000313" key="6">
    <source>
        <dbReference type="Proteomes" id="UP000605992"/>
    </source>
</evidence>
<gene>
    <name evidence="5" type="ORF">Pth03_30690</name>
</gene>
<dbReference type="EMBL" id="BOOR01000019">
    <property type="protein sequence ID" value="GII54680.1"/>
    <property type="molecule type" value="Genomic_DNA"/>
</dbReference>
<keyword evidence="1" id="KW-0805">Transcription regulation</keyword>
<dbReference type="PROSITE" id="PS51118">
    <property type="entry name" value="HTH_HXLR"/>
    <property type="match status" value="1"/>
</dbReference>
<organism evidence="5 6">
    <name type="scientific">Planotetraspora thailandica</name>
    <dbReference type="NCBI Taxonomy" id="487172"/>
    <lineage>
        <taxon>Bacteria</taxon>
        <taxon>Bacillati</taxon>
        <taxon>Actinomycetota</taxon>
        <taxon>Actinomycetes</taxon>
        <taxon>Streptosporangiales</taxon>
        <taxon>Streptosporangiaceae</taxon>
        <taxon>Planotetraspora</taxon>
    </lineage>
</organism>
<dbReference type="InterPro" id="IPR036390">
    <property type="entry name" value="WH_DNA-bd_sf"/>
</dbReference>
<dbReference type="PANTHER" id="PTHR33204">
    <property type="entry name" value="TRANSCRIPTIONAL REGULATOR, MARR FAMILY"/>
    <property type="match status" value="1"/>
</dbReference>
<proteinExistence type="predicted"/>
<dbReference type="InterPro" id="IPR002577">
    <property type="entry name" value="HTH_HxlR"/>
</dbReference>
<name>A0A8J3XW65_9ACTN</name>
<keyword evidence="6" id="KW-1185">Reference proteome</keyword>
<comment type="caution">
    <text evidence="5">The sequence shown here is derived from an EMBL/GenBank/DDBJ whole genome shotgun (WGS) entry which is preliminary data.</text>
</comment>